<sequence>MLPPAAKRGSCTPTDAGHGDGMCLSHDVLLDILRRLPCRAVAQSRTICRAWREIIDDNGILPRFFTSPLVKKWALVPVRKGH</sequence>
<proteinExistence type="predicted"/>
<evidence type="ECO:0000313" key="4">
    <source>
        <dbReference type="Proteomes" id="UP001231189"/>
    </source>
</evidence>
<dbReference type="Gene3D" id="1.20.1280.50">
    <property type="match status" value="1"/>
</dbReference>
<reference evidence="3" key="1">
    <citation type="submission" date="2023-07" db="EMBL/GenBank/DDBJ databases">
        <title>A chromosome-level genome assembly of Lolium multiflorum.</title>
        <authorList>
            <person name="Chen Y."/>
            <person name="Copetti D."/>
            <person name="Kolliker R."/>
            <person name="Studer B."/>
        </authorList>
    </citation>
    <scope>NUCLEOTIDE SEQUENCE</scope>
    <source>
        <strain evidence="3">02402/16</strain>
        <tissue evidence="3">Leaf</tissue>
    </source>
</reference>
<dbReference type="AlphaFoldDB" id="A0AAD8SLJ2"/>
<evidence type="ECO:0000259" key="2">
    <source>
        <dbReference type="SMART" id="SM00256"/>
    </source>
</evidence>
<gene>
    <name evidence="3" type="ORF">QYE76_071789</name>
</gene>
<evidence type="ECO:0000256" key="1">
    <source>
        <dbReference type="SAM" id="MobiDB-lite"/>
    </source>
</evidence>
<dbReference type="InterPro" id="IPR036047">
    <property type="entry name" value="F-box-like_dom_sf"/>
</dbReference>
<feature type="domain" description="F-box" evidence="2">
    <location>
        <begin position="24"/>
        <end position="64"/>
    </location>
</feature>
<comment type="caution">
    <text evidence="3">The sequence shown here is derived from an EMBL/GenBank/DDBJ whole genome shotgun (WGS) entry which is preliminary data.</text>
</comment>
<dbReference type="EMBL" id="JAUUTY010000004">
    <property type="protein sequence ID" value="KAK1653984.1"/>
    <property type="molecule type" value="Genomic_DNA"/>
</dbReference>
<dbReference type="InterPro" id="IPR001810">
    <property type="entry name" value="F-box_dom"/>
</dbReference>
<dbReference type="SMART" id="SM00256">
    <property type="entry name" value="FBOX"/>
    <property type="match status" value="1"/>
</dbReference>
<dbReference type="Proteomes" id="UP001231189">
    <property type="component" value="Unassembled WGS sequence"/>
</dbReference>
<protein>
    <recommendedName>
        <fullName evidence="2">F-box domain-containing protein</fullName>
    </recommendedName>
</protein>
<accession>A0AAD8SLJ2</accession>
<dbReference type="Pfam" id="PF12937">
    <property type="entry name" value="F-box-like"/>
    <property type="match status" value="1"/>
</dbReference>
<feature type="region of interest" description="Disordered" evidence="1">
    <location>
        <begin position="1"/>
        <end position="20"/>
    </location>
</feature>
<keyword evidence="4" id="KW-1185">Reference proteome</keyword>
<dbReference type="SUPFAM" id="SSF81383">
    <property type="entry name" value="F-box domain"/>
    <property type="match status" value="1"/>
</dbReference>
<organism evidence="3 4">
    <name type="scientific">Lolium multiflorum</name>
    <name type="common">Italian ryegrass</name>
    <name type="synonym">Lolium perenne subsp. multiflorum</name>
    <dbReference type="NCBI Taxonomy" id="4521"/>
    <lineage>
        <taxon>Eukaryota</taxon>
        <taxon>Viridiplantae</taxon>
        <taxon>Streptophyta</taxon>
        <taxon>Embryophyta</taxon>
        <taxon>Tracheophyta</taxon>
        <taxon>Spermatophyta</taxon>
        <taxon>Magnoliopsida</taxon>
        <taxon>Liliopsida</taxon>
        <taxon>Poales</taxon>
        <taxon>Poaceae</taxon>
        <taxon>BOP clade</taxon>
        <taxon>Pooideae</taxon>
        <taxon>Poodae</taxon>
        <taxon>Poeae</taxon>
        <taxon>Poeae Chloroplast Group 2 (Poeae type)</taxon>
        <taxon>Loliodinae</taxon>
        <taxon>Loliinae</taxon>
        <taxon>Lolium</taxon>
    </lineage>
</organism>
<evidence type="ECO:0000313" key="3">
    <source>
        <dbReference type="EMBL" id="KAK1653984.1"/>
    </source>
</evidence>
<name>A0AAD8SLJ2_LOLMU</name>